<dbReference type="EMBL" id="LHQS01000001">
    <property type="protein sequence ID" value="RXE57296.1"/>
    <property type="molecule type" value="Genomic_DNA"/>
</dbReference>
<dbReference type="PANTHER" id="PTHR43717">
    <property type="entry name" value="ANAEROBIC NITRIC OXIDE REDUCTASE FLAVORUBREDOXIN"/>
    <property type="match status" value="1"/>
</dbReference>
<dbReference type="Gene3D" id="3.40.50.360">
    <property type="match status" value="1"/>
</dbReference>
<protein>
    <submittedName>
        <fullName evidence="2">Metallo-beta-lactamase</fullName>
    </submittedName>
</protein>
<dbReference type="Proteomes" id="UP000290932">
    <property type="component" value="Unassembled WGS sequence"/>
</dbReference>
<dbReference type="PIRSF" id="PIRSF005243">
    <property type="entry name" value="ROO"/>
    <property type="match status" value="1"/>
</dbReference>
<dbReference type="GO" id="GO:0016491">
    <property type="term" value="F:oxidoreductase activity"/>
    <property type="evidence" value="ECO:0007669"/>
    <property type="project" value="InterPro"/>
</dbReference>
<evidence type="ECO:0000313" key="3">
    <source>
        <dbReference type="Proteomes" id="UP000290932"/>
    </source>
</evidence>
<organism evidence="2 3">
    <name type="scientific">Methanoculleus taiwanensis</name>
    <dbReference type="NCBI Taxonomy" id="1550565"/>
    <lineage>
        <taxon>Archaea</taxon>
        <taxon>Methanobacteriati</taxon>
        <taxon>Methanobacteriota</taxon>
        <taxon>Stenosarchaea group</taxon>
        <taxon>Methanomicrobia</taxon>
        <taxon>Methanomicrobiales</taxon>
        <taxon>Methanomicrobiaceae</taxon>
        <taxon>Methanoculleus</taxon>
    </lineage>
</organism>
<dbReference type="SUPFAM" id="SSF56281">
    <property type="entry name" value="Metallo-hydrolase/oxidoreductase"/>
    <property type="match status" value="1"/>
</dbReference>
<comment type="caution">
    <text evidence="2">The sequence shown here is derived from an EMBL/GenBank/DDBJ whole genome shotgun (WGS) entry which is preliminary data.</text>
</comment>
<dbReference type="InterPro" id="IPR045761">
    <property type="entry name" value="ODP_dom"/>
</dbReference>
<dbReference type="SMART" id="SM00849">
    <property type="entry name" value="Lactamase_B"/>
    <property type="match status" value="1"/>
</dbReference>
<dbReference type="Pfam" id="PF19583">
    <property type="entry name" value="ODP"/>
    <property type="match status" value="1"/>
</dbReference>
<dbReference type="GO" id="GO:0046872">
    <property type="term" value="F:metal ion binding"/>
    <property type="evidence" value="ECO:0007669"/>
    <property type="project" value="InterPro"/>
</dbReference>
<dbReference type="InterPro" id="IPR001279">
    <property type="entry name" value="Metallo-B-lactamas"/>
</dbReference>
<dbReference type="SUPFAM" id="SSF52218">
    <property type="entry name" value="Flavoproteins"/>
    <property type="match status" value="1"/>
</dbReference>
<dbReference type="AlphaFoldDB" id="A0A498H6Q1"/>
<dbReference type="InterPro" id="IPR016440">
    <property type="entry name" value="Rubredoxin-O_OxRdtase"/>
</dbReference>
<accession>A0A498H6Q1</accession>
<dbReference type="Gene3D" id="3.60.15.10">
    <property type="entry name" value="Ribonuclease Z/Hydroxyacylglutathione hydrolase-like"/>
    <property type="match status" value="1"/>
</dbReference>
<name>A0A498H6Q1_9EURY</name>
<dbReference type="RefSeq" id="WP_128693085.1">
    <property type="nucleotide sequence ID" value="NZ_LHQS01000001.1"/>
</dbReference>
<keyword evidence="3" id="KW-1185">Reference proteome</keyword>
<dbReference type="PANTHER" id="PTHR43717:SF1">
    <property type="entry name" value="ANAEROBIC NITRIC OXIDE REDUCTASE FLAVORUBREDOXIN"/>
    <property type="match status" value="1"/>
</dbReference>
<evidence type="ECO:0000259" key="1">
    <source>
        <dbReference type="PROSITE" id="PS50902"/>
    </source>
</evidence>
<dbReference type="OrthoDB" id="6433at2157"/>
<reference evidence="2 3" key="1">
    <citation type="journal article" date="2015" name="Int. J. Syst. Evol. Microbiol.">
        <title>Methanoculleus taiwanensis sp. nov., a methanogen isolated from deep marine sediment at the deformation front area near Taiwan.</title>
        <authorList>
            <person name="Weng C.Y."/>
            <person name="Chen S.C."/>
            <person name="Lai M.C."/>
            <person name="Wu S.Y."/>
            <person name="Lin S."/>
            <person name="Yang T.F."/>
            <person name="Chen P.C."/>
        </authorList>
    </citation>
    <scope>NUCLEOTIDE SEQUENCE [LARGE SCALE GENOMIC DNA]</scope>
    <source>
        <strain evidence="2 3">CYW4</strain>
    </source>
</reference>
<dbReference type="CDD" id="cd07709">
    <property type="entry name" value="flavodiiron_proteins_MBL-fold"/>
    <property type="match status" value="1"/>
</dbReference>
<sequence>MPAREILPGCFSVGAIDWDRELFDELIPLPNGTSYNAYIVRGSEKTALIDTVDPTKMEELFANLDGLQITSIDYIIVNHAEQDHSGSIPAILERYGGAEVITNGKARDLLAELLHIPKEKIRVIKDDDTLSLGDRTLRFFITPWVHWPDTQLTYLEEDRLLFSCDLFGAHYATSNLYADDTTALYPAAKRYYAEIMMPFRKSIQGYLERLDSIEIDIIAPSHGPLYDQPSRILDAYRDWTGDAVKNEVVLPFVSMHGSTRMMIDHLIGALIARGVTVKPFNLTKTDLGDLAMAIVDAATIVIGTPTVIFGPHPEVISAAYITNLLRPKTRYAAVIGSYGWGGKAVDRITGMLDRLKVELIEPVMILGMPGEEAFAALDRLADEIVKRHKDDPLVREGGNAP</sequence>
<evidence type="ECO:0000313" key="2">
    <source>
        <dbReference type="EMBL" id="RXE57296.1"/>
    </source>
</evidence>
<dbReference type="GO" id="GO:0010181">
    <property type="term" value="F:FMN binding"/>
    <property type="evidence" value="ECO:0007669"/>
    <property type="project" value="InterPro"/>
</dbReference>
<proteinExistence type="predicted"/>
<dbReference type="InterPro" id="IPR008254">
    <property type="entry name" value="Flavodoxin/NO_synth"/>
</dbReference>
<gene>
    <name evidence="2" type="ORF">ABH15_04125</name>
</gene>
<dbReference type="GO" id="GO:0009055">
    <property type="term" value="F:electron transfer activity"/>
    <property type="evidence" value="ECO:0007669"/>
    <property type="project" value="InterPro"/>
</dbReference>
<dbReference type="InterPro" id="IPR029039">
    <property type="entry name" value="Flavoprotein-like_sf"/>
</dbReference>
<feature type="domain" description="Flavodoxin-like" evidence="1">
    <location>
        <begin position="248"/>
        <end position="385"/>
    </location>
</feature>
<dbReference type="PROSITE" id="PS50902">
    <property type="entry name" value="FLAVODOXIN_LIKE"/>
    <property type="match status" value="1"/>
</dbReference>
<dbReference type="InterPro" id="IPR036866">
    <property type="entry name" value="RibonucZ/Hydroxyglut_hydro"/>
</dbReference>